<evidence type="ECO:0000313" key="3">
    <source>
        <dbReference type="EMBL" id="NMG21667.1"/>
    </source>
</evidence>
<sequence length="342" mass="37061">MSQIFTHGYALLVGVGECAYANWSLPVTVKDAQALKSVLTDPNFCAYPNDEHHIRLLHDKSATRSKILDDLEWLKVQAANDSEATVVVYYSGHGWLDQTTGEYYLIQHDVEPFDIPNSALCAKDFTNALRQIKAQRLLVVIDCCHAEGIATAKNGNPAIKLPPGLTQTAPPKNLVDNLKQGEGRAVFTSSRGQQLSWIRSDDAMSIYTYHLIEALQGANNQPGDTVVLISNLMNHLGKSVPESAQTMHQAEQKPFFDAATEDFAIALLLGGKGLSVADKSTTQEEAFENARQEVNATGDRSVAAGRDISNSPITSGNGNTVQIGDTNLNIGKARDISLGKNL</sequence>
<dbReference type="SUPFAM" id="SSF52129">
    <property type="entry name" value="Caspase-like"/>
    <property type="match status" value="1"/>
</dbReference>
<dbReference type="InterPro" id="IPR011600">
    <property type="entry name" value="Pept_C14_caspase"/>
</dbReference>
<feature type="region of interest" description="Disordered" evidence="1">
    <location>
        <begin position="296"/>
        <end position="318"/>
    </location>
</feature>
<comment type="caution">
    <text evidence="3">The sequence shown here is derived from an EMBL/GenBank/DDBJ whole genome shotgun (WGS) entry which is preliminary data.</text>
</comment>
<dbReference type="Proteomes" id="UP000718564">
    <property type="component" value="Unassembled WGS sequence"/>
</dbReference>
<dbReference type="EMBL" id="QMEB01000182">
    <property type="protein sequence ID" value="NMG21667.1"/>
    <property type="molecule type" value="Genomic_DNA"/>
</dbReference>
<dbReference type="InterPro" id="IPR029030">
    <property type="entry name" value="Caspase-like_dom_sf"/>
</dbReference>
<dbReference type="Pfam" id="PF00656">
    <property type="entry name" value="Peptidase_C14"/>
    <property type="match status" value="1"/>
</dbReference>
<organism evidence="3 4">
    <name type="scientific">Brasilonema bromeliae SPC951</name>
    <dbReference type="NCBI Taxonomy" id="385972"/>
    <lineage>
        <taxon>Bacteria</taxon>
        <taxon>Bacillati</taxon>
        <taxon>Cyanobacteriota</taxon>
        <taxon>Cyanophyceae</taxon>
        <taxon>Nostocales</taxon>
        <taxon>Scytonemataceae</taxon>
        <taxon>Brasilonema</taxon>
        <taxon>Bromeliae group (in: Brasilonema)</taxon>
    </lineage>
</organism>
<proteinExistence type="predicted"/>
<evidence type="ECO:0000259" key="2">
    <source>
        <dbReference type="Pfam" id="PF00656"/>
    </source>
</evidence>
<feature type="compositionally biased region" description="Polar residues" evidence="1">
    <location>
        <begin position="308"/>
        <end position="318"/>
    </location>
</feature>
<keyword evidence="4" id="KW-1185">Reference proteome</keyword>
<gene>
    <name evidence="3" type="ORF">DP116_20365</name>
</gene>
<evidence type="ECO:0000256" key="1">
    <source>
        <dbReference type="SAM" id="MobiDB-lite"/>
    </source>
</evidence>
<name>A0ABX1PD20_9CYAN</name>
<feature type="domain" description="Peptidase C14 caspase" evidence="2">
    <location>
        <begin position="8"/>
        <end position="258"/>
    </location>
</feature>
<dbReference type="Gene3D" id="3.40.50.1460">
    <property type="match status" value="1"/>
</dbReference>
<evidence type="ECO:0000313" key="4">
    <source>
        <dbReference type="Proteomes" id="UP000718564"/>
    </source>
</evidence>
<accession>A0ABX1PD20</accession>
<dbReference type="RefSeq" id="WP_169156897.1">
    <property type="nucleotide sequence ID" value="NZ_CAWPJE010000177.1"/>
</dbReference>
<reference evidence="3 4" key="1">
    <citation type="submission" date="2018-06" db="EMBL/GenBank/DDBJ databases">
        <title>Comparative genomics of Brasilonema spp. strains.</title>
        <authorList>
            <person name="Alvarenga D.O."/>
            <person name="Fiore M.F."/>
            <person name="Varani A.M."/>
        </authorList>
    </citation>
    <scope>NUCLEOTIDE SEQUENCE [LARGE SCALE GENOMIC DNA]</scope>
    <source>
        <strain evidence="3 4">SPC951</strain>
    </source>
</reference>
<protein>
    <submittedName>
        <fullName evidence="3">Caspase family protein</fullName>
    </submittedName>
</protein>